<comment type="caution">
    <text evidence="1">The sequence shown here is derived from an EMBL/GenBank/DDBJ whole genome shotgun (WGS) entry which is preliminary data.</text>
</comment>
<organism evidence="1 2">
    <name type="scientific">Ensete ventricosum</name>
    <name type="common">Abyssinian banana</name>
    <name type="synonym">Musa ensete</name>
    <dbReference type="NCBI Taxonomy" id="4639"/>
    <lineage>
        <taxon>Eukaryota</taxon>
        <taxon>Viridiplantae</taxon>
        <taxon>Streptophyta</taxon>
        <taxon>Embryophyta</taxon>
        <taxon>Tracheophyta</taxon>
        <taxon>Spermatophyta</taxon>
        <taxon>Magnoliopsida</taxon>
        <taxon>Liliopsida</taxon>
        <taxon>Zingiberales</taxon>
        <taxon>Musaceae</taxon>
        <taxon>Ensete</taxon>
    </lineage>
</organism>
<reference evidence="1 2" key="1">
    <citation type="journal article" date="2014" name="Agronomy (Basel)">
        <title>A Draft Genome Sequence for Ensete ventricosum, the Drought-Tolerant Tree Against Hunger.</title>
        <authorList>
            <person name="Harrison J."/>
            <person name="Moore K.A."/>
            <person name="Paszkiewicz K."/>
            <person name="Jones T."/>
            <person name="Grant M."/>
            <person name="Ambacheew D."/>
            <person name="Muzemil S."/>
            <person name="Studholme D.J."/>
        </authorList>
    </citation>
    <scope>NUCLEOTIDE SEQUENCE [LARGE SCALE GENOMIC DNA]</scope>
</reference>
<dbReference type="AlphaFoldDB" id="A0A426ZXF7"/>
<protein>
    <submittedName>
        <fullName evidence="1">Uncharacterized protein</fullName>
    </submittedName>
</protein>
<dbReference type="EMBL" id="AMZH03004622">
    <property type="protein sequence ID" value="RRT68676.1"/>
    <property type="molecule type" value="Genomic_DNA"/>
</dbReference>
<accession>A0A426ZXF7</accession>
<evidence type="ECO:0000313" key="1">
    <source>
        <dbReference type="EMBL" id="RRT68676.1"/>
    </source>
</evidence>
<proteinExistence type="predicted"/>
<sequence length="59" mass="6203">MGALTYLVRPKTVSCPSSVTRLGCFRFAARPSVLSEAYDLVDPRGVGRANATSLASSAK</sequence>
<dbReference type="Proteomes" id="UP000287651">
    <property type="component" value="Unassembled WGS sequence"/>
</dbReference>
<gene>
    <name evidence="1" type="ORF">B296_00007558</name>
</gene>
<evidence type="ECO:0000313" key="2">
    <source>
        <dbReference type="Proteomes" id="UP000287651"/>
    </source>
</evidence>
<name>A0A426ZXF7_ENSVE</name>